<sequence length="279" mass="30739">MGKISSSTGLTIKIIIFGLILSVFGFVFFLSPALAVEEDCYHCQSISPNFLQELPDDFTLIKIVSLAAVDAVNPCTLAVLGLMLVTILTYNPAKKRNVILAGLAFVFSVFVMYFFYGLIIVGSFQLLNALKVIQFWLYKIVALGAIVLGFLKIRDFFRAKAVCRVNPGVERILLKITSPKGAFLAGALVTIFLLPCTIGPYIICGGILCQLGILKSLPWLLLYNLIFVLPMLAVVFIVYFGLRKIEDIHSWQARNIKYLHLVSGIIILLLGLAMVSGLL</sequence>
<dbReference type="Proteomes" id="UP000229894">
    <property type="component" value="Unassembled WGS sequence"/>
</dbReference>
<feature type="transmembrane region" description="Helical" evidence="1">
    <location>
        <begin position="133"/>
        <end position="151"/>
    </location>
</feature>
<evidence type="ECO:0000313" key="3">
    <source>
        <dbReference type="Proteomes" id="UP000229894"/>
    </source>
</evidence>
<dbReference type="EMBL" id="PEUX01000038">
    <property type="protein sequence ID" value="PIV10182.1"/>
    <property type="molecule type" value="Genomic_DNA"/>
</dbReference>
<accession>A0A2M7BUD0</accession>
<reference evidence="3" key="1">
    <citation type="submission" date="2017-09" db="EMBL/GenBank/DDBJ databases">
        <title>Depth-based differentiation of microbial function through sediment-hosted aquifers and enrichment of novel symbionts in the deep terrestrial subsurface.</title>
        <authorList>
            <person name="Probst A.J."/>
            <person name="Ladd B."/>
            <person name="Jarett J.K."/>
            <person name="Geller-Mcgrath D.E."/>
            <person name="Sieber C.M.K."/>
            <person name="Emerson J.B."/>
            <person name="Anantharaman K."/>
            <person name="Thomas B.C."/>
            <person name="Malmstrom R."/>
            <person name="Stieglmeier M."/>
            <person name="Klingl A."/>
            <person name="Woyke T."/>
            <person name="Ryan C.M."/>
            <person name="Banfield J.F."/>
        </authorList>
    </citation>
    <scope>NUCLEOTIDE SEQUENCE [LARGE SCALE GENOMIC DNA]</scope>
</reference>
<keyword evidence="1" id="KW-0812">Transmembrane</keyword>
<feature type="transmembrane region" description="Helical" evidence="1">
    <location>
        <begin position="71"/>
        <end position="91"/>
    </location>
</feature>
<evidence type="ECO:0008006" key="4">
    <source>
        <dbReference type="Google" id="ProtNLM"/>
    </source>
</evidence>
<evidence type="ECO:0000256" key="1">
    <source>
        <dbReference type="SAM" id="Phobius"/>
    </source>
</evidence>
<keyword evidence="1" id="KW-0472">Membrane</keyword>
<feature type="transmembrane region" description="Helical" evidence="1">
    <location>
        <begin position="12"/>
        <end position="31"/>
    </location>
</feature>
<organism evidence="2 3">
    <name type="scientific">Candidatus Portnoybacteria bacterium CG03_land_8_20_14_0_80_41_10</name>
    <dbReference type="NCBI Taxonomy" id="1974808"/>
    <lineage>
        <taxon>Bacteria</taxon>
        <taxon>Candidatus Portnoyibacteriota</taxon>
    </lineage>
</organism>
<protein>
    <recommendedName>
        <fullName evidence="4">Cytochrome C biogenesis protein transmembrane domain-containing protein</fullName>
    </recommendedName>
</protein>
<name>A0A2M7BUD0_9BACT</name>
<evidence type="ECO:0000313" key="2">
    <source>
        <dbReference type="EMBL" id="PIV10182.1"/>
    </source>
</evidence>
<keyword evidence="1" id="KW-1133">Transmembrane helix</keyword>
<gene>
    <name evidence="2" type="ORF">COS49_01840</name>
</gene>
<proteinExistence type="predicted"/>
<comment type="caution">
    <text evidence="2">The sequence shown here is derived from an EMBL/GenBank/DDBJ whole genome shotgun (WGS) entry which is preliminary data.</text>
</comment>
<feature type="transmembrane region" description="Helical" evidence="1">
    <location>
        <begin position="98"/>
        <end position="121"/>
    </location>
</feature>
<feature type="transmembrane region" description="Helical" evidence="1">
    <location>
        <begin position="258"/>
        <end position="278"/>
    </location>
</feature>
<feature type="transmembrane region" description="Helical" evidence="1">
    <location>
        <begin position="181"/>
        <end position="214"/>
    </location>
</feature>
<feature type="transmembrane region" description="Helical" evidence="1">
    <location>
        <begin position="220"/>
        <end position="242"/>
    </location>
</feature>
<dbReference type="AlphaFoldDB" id="A0A2M7BUD0"/>